<dbReference type="AlphaFoldDB" id="A0A3P7JGY1"/>
<name>A0A3P7JGY1_STRVU</name>
<accession>A0A3P7JGY1</accession>
<proteinExistence type="predicted"/>
<sequence length="75" mass="8707">MPKLDKEWHQCPMCLSSFTFDKLLRHVRRKHGNVGNDEAEWLEYTDRLDEAQSHGTVIVSCIIPKSQYIFTGLVS</sequence>
<evidence type="ECO:0000313" key="2">
    <source>
        <dbReference type="Proteomes" id="UP000270094"/>
    </source>
</evidence>
<reference evidence="1 2" key="1">
    <citation type="submission" date="2018-11" db="EMBL/GenBank/DDBJ databases">
        <authorList>
            <consortium name="Pathogen Informatics"/>
        </authorList>
    </citation>
    <scope>NUCLEOTIDE SEQUENCE [LARGE SCALE GENOMIC DNA]</scope>
</reference>
<gene>
    <name evidence="1" type="ORF">SVUK_LOCUS19848</name>
</gene>
<protein>
    <submittedName>
        <fullName evidence="1">Uncharacterized protein</fullName>
    </submittedName>
</protein>
<dbReference type="EMBL" id="UYYB01133781">
    <property type="protein sequence ID" value="VDM84850.1"/>
    <property type="molecule type" value="Genomic_DNA"/>
</dbReference>
<dbReference type="Proteomes" id="UP000270094">
    <property type="component" value="Unassembled WGS sequence"/>
</dbReference>
<organism evidence="1 2">
    <name type="scientific">Strongylus vulgaris</name>
    <name type="common">Blood worm</name>
    <dbReference type="NCBI Taxonomy" id="40348"/>
    <lineage>
        <taxon>Eukaryota</taxon>
        <taxon>Metazoa</taxon>
        <taxon>Ecdysozoa</taxon>
        <taxon>Nematoda</taxon>
        <taxon>Chromadorea</taxon>
        <taxon>Rhabditida</taxon>
        <taxon>Rhabditina</taxon>
        <taxon>Rhabditomorpha</taxon>
        <taxon>Strongyloidea</taxon>
        <taxon>Strongylidae</taxon>
        <taxon>Strongylus</taxon>
    </lineage>
</organism>
<evidence type="ECO:0000313" key="1">
    <source>
        <dbReference type="EMBL" id="VDM84850.1"/>
    </source>
</evidence>
<keyword evidence="2" id="KW-1185">Reference proteome</keyword>